<evidence type="ECO:0000256" key="2">
    <source>
        <dbReference type="ARBA" id="ARBA00004948"/>
    </source>
</evidence>
<sequence>MEWNELLIRYGEISLKGRNRNVFVKKLRNNIKDALSDLKTVIIKPERDRMFLFAEDKHDMEEAMARLPHIFGIQSFSPVAKCDATLEAIKEKALEVIGANETVGKTFKVEVRRTDKRFPLVTNELQQEVGSHVLRSFPELVVQMKKPDIVLLIDIRIEGAFLTAKVYEGAGGMPVGSNGHSVLMLSGGIDSPVAGYLMMKRGVSIDAIHFASPPFTSELAKKKVMDLAEKLSSFGAAVRLHIIPFTEIQQAIVSQVPDNVSMTTTRRLMLKIADRVREEEGALAIVTGESLGQVASQTLESLTAINAVTSSPILRPLIATDKLDIIDIAQKIGTYEISIRPYEDCCTIFSPSNPKTKPKLEKVAYYESFTDFEPMIEEAIEKRITVELPLQQKDDFEDLL</sequence>
<comment type="function">
    <text evidence="12 19">Catalyzes the ATP-dependent transfer of a sulfur to tRNA to produce 4-thiouridine in position 8 of tRNAs, which functions as a near-UV photosensor. Also catalyzes the transfer of sulfur to the sulfur carrier protein ThiS, forming ThiS-thiocarboxylate. This is a step in the synthesis of thiazole, in the thiamine biosynthesis pathway. The sulfur is donated as persulfide by IscS.</text>
</comment>
<evidence type="ECO:0000256" key="9">
    <source>
        <dbReference type="ARBA" id="ARBA00022977"/>
    </source>
</evidence>
<gene>
    <name evidence="19 21" type="primary">thiI</name>
    <name evidence="21" type="ORF">K8V56_12020</name>
</gene>
<accession>A0A921FZI7</accession>
<evidence type="ECO:0000256" key="16">
    <source>
        <dbReference type="ARBA" id="ARBA00075337"/>
    </source>
</evidence>
<dbReference type="SUPFAM" id="SSF52402">
    <property type="entry name" value="Adenine nucleotide alpha hydrolases-like"/>
    <property type="match status" value="1"/>
</dbReference>
<keyword evidence="3 19" id="KW-0963">Cytoplasm</keyword>
<dbReference type="InterPro" id="IPR049961">
    <property type="entry name" value="ThiI_N"/>
</dbReference>
<dbReference type="GO" id="GO:0009228">
    <property type="term" value="P:thiamine biosynthetic process"/>
    <property type="evidence" value="ECO:0007669"/>
    <property type="project" value="UniProtKB-KW"/>
</dbReference>
<dbReference type="EMBL" id="DYWT01000198">
    <property type="protein sequence ID" value="HJF32484.1"/>
    <property type="molecule type" value="Genomic_DNA"/>
</dbReference>
<evidence type="ECO:0000256" key="19">
    <source>
        <dbReference type="HAMAP-Rule" id="MF_00021"/>
    </source>
</evidence>
<dbReference type="InterPro" id="IPR020536">
    <property type="entry name" value="ThiI_AANH"/>
</dbReference>
<dbReference type="GO" id="GO:0052837">
    <property type="term" value="P:thiazole biosynthetic process"/>
    <property type="evidence" value="ECO:0007669"/>
    <property type="project" value="TreeGrafter"/>
</dbReference>
<comment type="similarity">
    <text evidence="13 19">Belongs to the ThiI family.</text>
</comment>
<dbReference type="EC" id="2.8.1.4" evidence="14 19"/>
<evidence type="ECO:0000256" key="7">
    <source>
        <dbReference type="ARBA" id="ARBA00022840"/>
    </source>
</evidence>
<evidence type="ECO:0000256" key="6">
    <source>
        <dbReference type="ARBA" id="ARBA00022741"/>
    </source>
</evidence>
<dbReference type="Gene3D" id="3.30.2130.30">
    <property type="match status" value="1"/>
</dbReference>
<dbReference type="AlphaFoldDB" id="A0A921FZI7"/>
<dbReference type="SUPFAM" id="SSF143437">
    <property type="entry name" value="THUMP domain-like"/>
    <property type="match status" value="1"/>
</dbReference>
<evidence type="ECO:0000256" key="5">
    <source>
        <dbReference type="ARBA" id="ARBA00022679"/>
    </source>
</evidence>
<evidence type="ECO:0000256" key="8">
    <source>
        <dbReference type="ARBA" id="ARBA00022884"/>
    </source>
</evidence>
<feature type="binding site" evidence="19">
    <location>
        <position position="297"/>
    </location>
    <ligand>
        <name>ATP</name>
        <dbReference type="ChEBI" id="CHEBI:30616"/>
    </ligand>
</feature>
<reference evidence="21" key="2">
    <citation type="submission" date="2021-09" db="EMBL/GenBank/DDBJ databases">
        <authorList>
            <person name="Gilroy R."/>
        </authorList>
    </citation>
    <scope>NUCLEOTIDE SEQUENCE</scope>
    <source>
        <strain evidence="21">CHK171-7178</strain>
    </source>
</reference>
<dbReference type="GO" id="GO:0005829">
    <property type="term" value="C:cytosol"/>
    <property type="evidence" value="ECO:0007669"/>
    <property type="project" value="TreeGrafter"/>
</dbReference>
<dbReference type="GO" id="GO:0005524">
    <property type="term" value="F:ATP binding"/>
    <property type="evidence" value="ECO:0007669"/>
    <property type="project" value="UniProtKB-UniRule"/>
</dbReference>
<comment type="catalytic activity">
    <reaction evidence="10 19">
        <text>[ThiI sulfur-carrier protein]-S-sulfanyl-L-cysteine + a uridine in tRNA + 2 reduced [2Fe-2S]-[ferredoxin] + ATP + H(+) = [ThiI sulfur-carrier protein]-L-cysteine + a 4-thiouridine in tRNA + 2 oxidized [2Fe-2S]-[ferredoxin] + AMP + diphosphate</text>
        <dbReference type="Rhea" id="RHEA:24176"/>
        <dbReference type="Rhea" id="RHEA-COMP:10000"/>
        <dbReference type="Rhea" id="RHEA-COMP:10001"/>
        <dbReference type="Rhea" id="RHEA-COMP:13337"/>
        <dbReference type="Rhea" id="RHEA-COMP:13338"/>
        <dbReference type="Rhea" id="RHEA-COMP:13339"/>
        <dbReference type="Rhea" id="RHEA-COMP:13340"/>
        <dbReference type="ChEBI" id="CHEBI:15378"/>
        <dbReference type="ChEBI" id="CHEBI:29950"/>
        <dbReference type="ChEBI" id="CHEBI:30616"/>
        <dbReference type="ChEBI" id="CHEBI:33019"/>
        <dbReference type="ChEBI" id="CHEBI:33737"/>
        <dbReference type="ChEBI" id="CHEBI:33738"/>
        <dbReference type="ChEBI" id="CHEBI:61963"/>
        <dbReference type="ChEBI" id="CHEBI:65315"/>
        <dbReference type="ChEBI" id="CHEBI:136798"/>
        <dbReference type="ChEBI" id="CHEBI:456215"/>
        <dbReference type="EC" id="2.8.1.4"/>
    </reaction>
</comment>
<evidence type="ECO:0000256" key="4">
    <source>
        <dbReference type="ARBA" id="ARBA00022555"/>
    </source>
</evidence>
<dbReference type="Pfam" id="PF02926">
    <property type="entry name" value="THUMP"/>
    <property type="match status" value="1"/>
</dbReference>
<keyword evidence="7 19" id="KW-0067">ATP-binding</keyword>
<dbReference type="GO" id="GO:0009229">
    <property type="term" value="P:thiamine diphosphate biosynthetic process"/>
    <property type="evidence" value="ECO:0007669"/>
    <property type="project" value="UniProtKB-UniRule"/>
</dbReference>
<dbReference type="Pfam" id="PF02568">
    <property type="entry name" value="ThiI"/>
    <property type="match status" value="1"/>
</dbReference>
<keyword evidence="5 19" id="KW-0808">Transferase</keyword>
<feature type="binding site" evidence="19">
    <location>
        <position position="266"/>
    </location>
    <ligand>
        <name>ATP</name>
        <dbReference type="ChEBI" id="CHEBI:30616"/>
    </ligand>
</feature>
<keyword evidence="8 19" id="KW-0694">RNA-binding</keyword>
<dbReference type="PANTHER" id="PTHR43209:SF1">
    <property type="entry name" value="TRNA SULFURTRANSFERASE"/>
    <property type="match status" value="1"/>
</dbReference>
<organism evidence="21 22">
    <name type="scientific">Sporosarcina psychrophila</name>
    <name type="common">Bacillus psychrophilus</name>
    <dbReference type="NCBI Taxonomy" id="1476"/>
    <lineage>
        <taxon>Bacteria</taxon>
        <taxon>Bacillati</taxon>
        <taxon>Bacillota</taxon>
        <taxon>Bacilli</taxon>
        <taxon>Bacillales</taxon>
        <taxon>Caryophanaceae</taxon>
        <taxon>Sporosarcina</taxon>
    </lineage>
</organism>
<dbReference type="CDD" id="cd11716">
    <property type="entry name" value="THUMP_ThiI"/>
    <property type="match status" value="1"/>
</dbReference>
<dbReference type="HAMAP" id="MF_00021">
    <property type="entry name" value="ThiI"/>
    <property type="match status" value="1"/>
</dbReference>
<dbReference type="InterPro" id="IPR004114">
    <property type="entry name" value="THUMP_dom"/>
</dbReference>
<feature type="binding site" evidence="19">
    <location>
        <begin position="209"/>
        <end position="210"/>
    </location>
    <ligand>
        <name>ATP</name>
        <dbReference type="ChEBI" id="CHEBI:30616"/>
    </ligand>
</feature>
<comment type="caution">
    <text evidence="21">The sequence shown here is derived from an EMBL/GenBank/DDBJ whole genome shotgun (WGS) entry which is preliminary data.</text>
</comment>
<dbReference type="GO" id="GO:0004810">
    <property type="term" value="F:CCA tRNA nucleotidyltransferase activity"/>
    <property type="evidence" value="ECO:0007669"/>
    <property type="project" value="InterPro"/>
</dbReference>
<evidence type="ECO:0000256" key="14">
    <source>
        <dbReference type="ARBA" id="ARBA00066827"/>
    </source>
</evidence>
<evidence type="ECO:0000313" key="21">
    <source>
        <dbReference type="EMBL" id="HJF32484.1"/>
    </source>
</evidence>
<dbReference type="CDD" id="cd01712">
    <property type="entry name" value="PPase_ThiI"/>
    <property type="match status" value="1"/>
</dbReference>
<evidence type="ECO:0000256" key="10">
    <source>
        <dbReference type="ARBA" id="ARBA00050570"/>
    </source>
</evidence>
<dbReference type="PANTHER" id="PTHR43209">
    <property type="entry name" value="TRNA SULFURTRANSFERASE"/>
    <property type="match status" value="1"/>
</dbReference>
<proteinExistence type="inferred from homology"/>
<evidence type="ECO:0000256" key="11">
    <source>
        <dbReference type="ARBA" id="ARBA00052330"/>
    </source>
</evidence>
<dbReference type="FunFam" id="3.40.50.620:FF:000053">
    <property type="entry name" value="Probable tRNA sulfurtransferase"/>
    <property type="match status" value="1"/>
</dbReference>
<comment type="pathway">
    <text evidence="2 19">Cofactor biosynthesis; thiamine diphosphate biosynthesis.</text>
</comment>
<feature type="domain" description="THUMP" evidence="20">
    <location>
        <begin position="61"/>
        <end position="166"/>
    </location>
</feature>
<evidence type="ECO:0000256" key="12">
    <source>
        <dbReference type="ARBA" id="ARBA00058382"/>
    </source>
</evidence>
<evidence type="ECO:0000256" key="13">
    <source>
        <dbReference type="ARBA" id="ARBA00061472"/>
    </source>
</evidence>
<dbReference type="InterPro" id="IPR003720">
    <property type="entry name" value="tRNA_STrfase"/>
</dbReference>
<dbReference type="InterPro" id="IPR049962">
    <property type="entry name" value="THUMP_ThiI"/>
</dbReference>
<name>A0A921FZI7_SPOPS</name>
<keyword evidence="6 19" id="KW-0547">Nucleotide-binding</keyword>
<evidence type="ECO:0000259" key="20">
    <source>
        <dbReference type="PROSITE" id="PS51165"/>
    </source>
</evidence>
<dbReference type="Proteomes" id="UP000698173">
    <property type="component" value="Unassembled WGS sequence"/>
</dbReference>
<dbReference type="Gene3D" id="3.40.50.620">
    <property type="entry name" value="HUPs"/>
    <property type="match status" value="1"/>
</dbReference>
<evidence type="ECO:0000256" key="15">
    <source>
        <dbReference type="ARBA" id="ARBA00071867"/>
    </source>
</evidence>
<evidence type="ECO:0000313" key="22">
    <source>
        <dbReference type="Proteomes" id="UP000698173"/>
    </source>
</evidence>
<evidence type="ECO:0000256" key="1">
    <source>
        <dbReference type="ARBA" id="ARBA00004496"/>
    </source>
</evidence>
<evidence type="ECO:0000256" key="18">
    <source>
        <dbReference type="ARBA" id="ARBA00080570"/>
    </source>
</evidence>
<keyword evidence="9 19" id="KW-0784">Thiamine biosynthesis</keyword>
<evidence type="ECO:0000256" key="3">
    <source>
        <dbReference type="ARBA" id="ARBA00022490"/>
    </source>
</evidence>
<evidence type="ECO:0000256" key="17">
    <source>
        <dbReference type="ARBA" id="ARBA00077849"/>
    </source>
</evidence>
<dbReference type="NCBIfam" id="TIGR00342">
    <property type="entry name" value="tRNA uracil 4-sulfurtransferase ThiI"/>
    <property type="match status" value="1"/>
</dbReference>
<feature type="binding site" evidence="19">
    <location>
        <position position="288"/>
    </location>
    <ligand>
        <name>ATP</name>
        <dbReference type="ChEBI" id="CHEBI:30616"/>
    </ligand>
</feature>
<dbReference type="SMART" id="SM00981">
    <property type="entry name" value="THUMP"/>
    <property type="match status" value="1"/>
</dbReference>
<dbReference type="GO" id="GO:0000049">
    <property type="term" value="F:tRNA binding"/>
    <property type="evidence" value="ECO:0007669"/>
    <property type="project" value="UniProtKB-UniRule"/>
</dbReference>
<keyword evidence="4 19" id="KW-0820">tRNA-binding</keyword>
<dbReference type="InterPro" id="IPR054173">
    <property type="entry name" value="ThiI_fer"/>
</dbReference>
<comment type="subcellular location">
    <subcellularLocation>
        <location evidence="1 19">Cytoplasm</location>
    </subcellularLocation>
</comment>
<reference evidence="21" key="1">
    <citation type="journal article" date="2021" name="PeerJ">
        <title>Extensive microbial diversity within the chicken gut microbiome revealed by metagenomics and culture.</title>
        <authorList>
            <person name="Gilroy R."/>
            <person name="Ravi A."/>
            <person name="Getino M."/>
            <person name="Pursley I."/>
            <person name="Horton D.L."/>
            <person name="Alikhan N.F."/>
            <person name="Baker D."/>
            <person name="Gharbi K."/>
            <person name="Hall N."/>
            <person name="Watson M."/>
            <person name="Adriaenssens E.M."/>
            <person name="Foster-Nyarko E."/>
            <person name="Jarju S."/>
            <person name="Secka A."/>
            <person name="Antonio M."/>
            <person name="Oren A."/>
            <person name="Chaudhuri R.R."/>
            <person name="La Ragione R."/>
            <person name="Hildebrand F."/>
            <person name="Pallen M.J."/>
        </authorList>
    </citation>
    <scope>NUCLEOTIDE SEQUENCE</scope>
    <source>
        <strain evidence="21">CHK171-7178</strain>
    </source>
</reference>
<dbReference type="Pfam" id="PF22025">
    <property type="entry name" value="ThiI_fer"/>
    <property type="match status" value="1"/>
</dbReference>
<dbReference type="InterPro" id="IPR014729">
    <property type="entry name" value="Rossmann-like_a/b/a_fold"/>
</dbReference>
<comment type="catalytic activity">
    <reaction evidence="11 19">
        <text>[ThiS sulfur-carrier protein]-C-terminal Gly-Gly-AMP + S-sulfanyl-L-cysteinyl-[cysteine desulfurase] + AH2 = [ThiS sulfur-carrier protein]-C-terminal-Gly-aminoethanethioate + L-cysteinyl-[cysteine desulfurase] + A + AMP + 2 H(+)</text>
        <dbReference type="Rhea" id="RHEA:43340"/>
        <dbReference type="Rhea" id="RHEA-COMP:12157"/>
        <dbReference type="Rhea" id="RHEA-COMP:12158"/>
        <dbReference type="Rhea" id="RHEA-COMP:12910"/>
        <dbReference type="Rhea" id="RHEA-COMP:19908"/>
        <dbReference type="ChEBI" id="CHEBI:13193"/>
        <dbReference type="ChEBI" id="CHEBI:15378"/>
        <dbReference type="ChEBI" id="CHEBI:17499"/>
        <dbReference type="ChEBI" id="CHEBI:29950"/>
        <dbReference type="ChEBI" id="CHEBI:61963"/>
        <dbReference type="ChEBI" id="CHEBI:90618"/>
        <dbReference type="ChEBI" id="CHEBI:232372"/>
        <dbReference type="ChEBI" id="CHEBI:456215"/>
    </reaction>
</comment>
<dbReference type="GO" id="GO:0140741">
    <property type="term" value="F:tRNA-uracil-4 sulfurtransferase activity"/>
    <property type="evidence" value="ECO:0007669"/>
    <property type="project" value="UniProtKB-EC"/>
</dbReference>
<protein>
    <recommendedName>
        <fullName evidence="15 19">Probable tRNA sulfurtransferase</fullName>
        <ecNumber evidence="14 19">2.8.1.4</ecNumber>
    </recommendedName>
    <alternativeName>
        <fullName evidence="16 19">Sulfur carrier protein ThiS sulfurtransferase</fullName>
    </alternativeName>
    <alternativeName>
        <fullName evidence="17 19">Thiamine biosynthesis protein ThiI</fullName>
    </alternativeName>
    <alternativeName>
        <fullName evidence="18 19">tRNA 4-thiouridine synthase</fullName>
    </alternativeName>
</protein>
<feature type="binding site" evidence="19">
    <location>
        <begin position="184"/>
        <end position="185"/>
    </location>
    <ligand>
        <name>ATP</name>
        <dbReference type="ChEBI" id="CHEBI:30616"/>
    </ligand>
</feature>
<dbReference type="InterPro" id="IPR050102">
    <property type="entry name" value="tRNA_sulfurtransferase_ThiI"/>
</dbReference>
<dbReference type="PROSITE" id="PS51165">
    <property type="entry name" value="THUMP"/>
    <property type="match status" value="1"/>
</dbReference>
<dbReference type="GO" id="GO:0002937">
    <property type="term" value="P:tRNA 4-thiouridine biosynthesis"/>
    <property type="evidence" value="ECO:0007669"/>
    <property type="project" value="TreeGrafter"/>
</dbReference>